<dbReference type="SUPFAM" id="SSF48264">
    <property type="entry name" value="Cytochrome P450"/>
    <property type="match status" value="1"/>
</dbReference>
<reference evidence="6" key="1">
    <citation type="submission" date="2020-06" db="EMBL/GenBank/DDBJ databases">
        <authorList>
            <person name="Li T."/>
            <person name="Hu X."/>
            <person name="Zhang T."/>
            <person name="Song X."/>
            <person name="Zhang H."/>
            <person name="Dai N."/>
            <person name="Sheng W."/>
            <person name="Hou X."/>
            <person name="Wei L."/>
        </authorList>
    </citation>
    <scope>NUCLEOTIDE SEQUENCE</scope>
    <source>
        <strain evidence="6">G02</strain>
        <tissue evidence="6">Leaf</tissue>
    </source>
</reference>
<evidence type="ECO:0000256" key="5">
    <source>
        <dbReference type="ARBA" id="ARBA00023004"/>
    </source>
</evidence>
<dbReference type="Pfam" id="PF00067">
    <property type="entry name" value="p450"/>
    <property type="match status" value="1"/>
</dbReference>
<dbReference type="AlphaFoldDB" id="A0AAW2V5H9"/>
<evidence type="ECO:0000256" key="3">
    <source>
        <dbReference type="ARBA" id="ARBA00022723"/>
    </source>
</evidence>
<keyword evidence="3" id="KW-0479">Metal-binding</keyword>
<organism evidence="6">
    <name type="scientific">Sesamum radiatum</name>
    <name type="common">Black benniseed</name>
    <dbReference type="NCBI Taxonomy" id="300843"/>
    <lineage>
        <taxon>Eukaryota</taxon>
        <taxon>Viridiplantae</taxon>
        <taxon>Streptophyta</taxon>
        <taxon>Embryophyta</taxon>
        <taxon>Tracheophyta</taxon>
        <taxon>Spermatophyta</taxon>
        <taxon>Magnoliopsida</taxon>
        <taxon>eudicotyledons</taxon>
        <taxon>Gunneridae</taxon>
        <taxon>Pentapetalae</taxon>
        <taxon>asterids</taxon>
        <taxon>lamiids</taxon>
        <taxon>Lamiales</taxon>
        <taxon>Pedaliaceae</taxon>
        <taxon>Sesamum</taxon>
    </lineage>
</organism>
<keyword evidence="5" id="KW-0408">Iron</keyword>
<evidence type="ECO:0000256" key="2">
    <source>
        <dbReference type="ARBA" id="ARBA00010617"/>
    </source>
</evidence>
<evidence type="ECO:0000256" key="1">
    <source>
        <dbReference type="ARBA" id="ARBA00001971"/>
    </source>
</evidence>
<dbReference type="EMBL" id="JACGWJ010000004">
    <property type="protein sequence ID" value="KAL0424437.1"/>
    <property type="molecule type" value="Genomic_DNA"/>
</dbReference>
<comment type="caution">
    <text evidence="6">The sequence shown here is derived from an EMBL/GenBank/DDBJ whole genome shotgun (WGS) entry which is preliminary data.</text>
</comment>
<dbReference type="InterPro" id="IPR001128">
    <property type="entry name" value="Cyt_P450"/>
</dbReference>
<dbReference type="GO" id="GO:0020037">
    <property type="term" value="F:heme binding"/>
    <property type="evidence" value="ECO:0007669"/>
    <property type="project" value="InterPro"/>
</dbReference>
<proteinExistence type="inferred from homology"/>
<evidence type="ECO:0000256" key="4">
    <source>
        <dbReference type="ARBA" id="ARBA00023002"/>
    </source>
</evidence>
<dbReference type="InterPro" id="IPR036396">
    <property type="entry name" value="Cyt_P450_sf"/>
</dbReference>
<accession>A0AAW2V5H9</accession>
<gene>
    <name evidence="6" type="ORF">Sradi_0978500</name>
</gene>
<name>A0AAW2V5H9_SESRA</name>
<dbReference type="Gene3D" id="1.10.630.10">
    <property type="entry name" value="Cytochrome P450"/>
    <property type="match status" value="1"/>
</dbReference>
<dbReference type="GO" id="GO:0005506">
    <property type="term" value="F:iron ion binding"/>
    <property type="evidence" value="ECO:0007669"/>
    <property type="project" value="InterPro"/>
</dbReference>
<keyword evidence="4" id="KW-0560">Oxidoreductase</keyword>
<comment type="similarity">
    <text evidence="2">Belongs to the cytochrome P450 family.</text>
</comment>
<protein>
    <submittedName>
        <fullName evidence="6">Alkane hydroxylase MAH1</fullName>
    </submittedName>
</protein>
<dbReference type="GO" id="GO:0016705">
    <property type="term" value="F:oxidoreductase activity, acting on paired donors, with incorporation or reduction of molecular oxygen"/>
    <property type="evidence" value="ECO:0007669"/>
    <property type="project" value="InterPro"/>
</dbReference>
<comment type="cofactor">
    <cofactor evidence="1">
        <name>heme</name>
        <dbReference type="ChEBI" id="CHEBI:30413"/>
    </cofactor>
</comment>
<evidence type="ECO:0000313" key="6">
    <source>
        <dbReference type="EMBL" id="KAL0424437.1"/>
    </source>
</evidence>
<dbReference type="GO" id="GO:0004497">
    <property type="term" value="F:monooxygenase activity"/>
    <property type="evidence" value="ECO:0007669"/>
    <property type="project" value="InterPro"/>
</dbReference>
<dbReference type="PANTHER" id="PTHR24296">
    <property type="entry name" value="CYTOCHROME P450"/>
    <property type="match status" value="1"/>
</dbReference>
<reference evidence="6" key="2">
    <citation type="journal article" date="2024" name="Plant">
        <title>Genomic evolution and insights into agronomic trait innovations of Sesamum species.</title>
        <authorList>
            <person name="Miao H."/>
            <person name="Wang L."/>
            <person name="Qu L."/>
            <person name="Liu H."/>
            <person name="Sun Y."/>
            <person name="Le M."/>
            <person name="Wang Q."/>
            <person name="Wei S."/>
            <person name="Zheng Y."/>
            <person name="Lin W."/>
            <person name="Duan Y."/>
            <person name="Cao H."/>
            <person name="Xiong S."/>
            <person name="Wang X."/>
            <person name="Wei L."/>
            <person name="Li C."/>
            <person name="Ma Q."/>
            <person name="Ju M."/>
            <person name="Zhao R."/>
            <person name="Li G."/>
            <person name="Mu C."/>
            <person name="Tian Q."/>
            <person name="Mei H."/>
            <person name="Zhang T."/>
            <person name="Gao T."/>
            <person name="Zhang H."/>
        </authorList>
    </citation>
    <scope>NUCLEOTIDE SEQUENCE</scope>
    <source>
        <strain evidence="6">G02</strain>
    </source>
</reference>
<sequence>MIMNMASFGYPEILLAFLCCFLVWCFTDINGMPWNWPLVGMLPSLFRHVNRIHDRCVHIFEQVGGTFLLKGPWFANMDIIATADPANVHFIMSANFANFPKGVEFKKIFDVLGDGIFNSDADLWRSQRKQARALITHERFRKFLIKTSWEKVEKGLIPVLEHVSEQGMVIDLQDLFQRLTFDTTCILVTGFDPGCLSTEFPDVPSPRPWMRQRKLY</sequence>